<dbReference type="AlphaFoldDB" id="A0A7S4PUS0"/>
<keyword evidence="1" id="KW-1133">Transmembrane helix</keyword>
<sequence>MDVELTAAEEVEKSGKVICVLGLGLVGITWVTAALWAVIGRHTHSGCNTNLQMAVYRLAVLDAILGLIVMGGVLSTKQMFGGLKEVALARSQEVAIEKDRPANARTFRSLVRIALCVQSVVAISWLICAAVAGTQAYGAKISACGAYPVASFWPLAVINFVSIVVNAFVYKCADA</sequence>
<feature type="transmembrane region" description="Helical" evidence="1">
    <location>
        <begin position="54"/>
        <end position="74"/>
    </location>
</feature>
<proteinExistence type="predicted"/>
<dbReference type="EMBL" id="HBNR01004596">
    <property type="protein sequence ID" value="CAE4563461.1"/>
    <property type="molecule type" value="Transcribed_RNA"/>
</dbReference>
<keyword evidence="1" id="KW-0812">Transmembrane</keyword>
<name>A0A7S4PUS0_9DINO</name>
<protein>
    <submittedName>
        <fullName evidence="2">Uncharacterized protein</fullName>
    </submittedName>
</protein>
<evidence type="ECO:0000256" key="1">
    <source>
        <dbReference type="SAM" id="Phobius"/>
    </source>
</evidence>
<reference evidence="2" key="1">
    <citation type="submission" date="2021-01" db="EMBL/GenBank/DDBJ databases">
        <authorList>
            <person name="Corre E."/>
            <person name="Pelletier E."/>
            <person name="Niang G."/>
            <person name="Scheremetjew M."/>
            <person name="Finn R."/>
            <person name="Kale V."/>
            <person name="Holt S."/>
            <person name="Cochrane G."/>
            <person name="Meng A."/>
            <person name="Brown T."/>
            <person name="Cohen L."/>
        </authorList>
    </citation>
    <scope>NUCLEOTIDE SEQUENCE</scope>
    <source>
        <strain evidence="2">CCMP3105</strain>
    </source>
</reference>
<feature type="transmembrane region" description="Helical" evidence="1">
    <location>
        <begin position="110"/>
        <end position="132"/>
    </location>
</feature>
<keyword evidence="1" id="KW-0472">Membrane</keyword>
<accession>A0A7S4PUS0</accession>
<feature type="transmembrane region" description="Helical" evidence="1">
    <location>
        <begin position="17"/>
        <end position="39"/>
    </location>
</feature>
<feature type="transmembrane region" description="Helical" evidence="1">
    <location>
        <begin position="152"/>
        <end position="170"/>
    </location>
</feature>
<organism evidence="2">
    <name type="scientific">Alexandrium monilatum</name>
    <dbReference type="NCBI Taxonomy" id="311494"/>
    <lineage>
        <taxon>Eukaryota</taxon>
        <taxon>Sar</taxon>
        <taxon>Alveolata</taxon>
        <taxon>Dinophyceae</taxon>
        <taxon>Gonyaulacales</taxon>
        <taxon>Pyrocystaceae</taxon>
        <taxon>Alexandrium</taxon>
    </lineage>
</organism>
<evidence type="ECO:0000313" key="2">
    <source>
        <dbReference type="EMBL" id="CAE4563461.1"/>
    </source>
</evidence>
<gene>
    <name evidence="2" type="ORF">AMON00008_LOCUS3080</name>
</gene>